<dbReference type="Pfam" id="PF07939">
    <property type="entry name" value="DUF1685"/>
    <property type="match status" value="1"/>
</dbReference>
<reference evidence="2 3" key="1">
    <citation type="journal article" date="2023" name="Hortic Res">
        <title>Pangenome of water caltrop reveals structural variations and asymmetric subgenome divergence after allopolyploidization.</title>
        <authorList>
            <person name="Zhang X."/>
            <person name="Chen Y."/>
            <person name="Wang L."/>
            <person name="Yuan Y."/>
            <person name="Fang M."/>
            <person name="Shi L."/>
            <person name="Lu R."/>
            <person name="Comes H.P."/>
            <person name="Ma Y."/>
            <person name="Chen Y."/>
            <person name="Huang G."/>
            <person name="Zhou Y."/>
            <person name="Zheng Z."/>
            <person name="Qiu Y."/>
        </authorList>
    </citation>
    <scope>NUCLEOTIDE SEQUENCE [LARGE SCALE GENOMIC DNA]</scope>
    <source>
        <tissue evidence="2">Roots</tissue>
    </source>
</reference>
<sequence>MRLLRKLSYAVRLLSSSYIYLDHQYYATWTHQRRRSLDLWDPRSIRIKPSSITPPPPPRLDNPRRTCHRHMPERGVPPPPHRHGRLHKLKSWSPDLLRDDAWQRRKGRGRSGGSGLGRSRSITDEDLEELRGCMELGFGFDSPDIDPKLSDTLPALGFYHAVNRQYQRSLSRSSSVSSIVSLASDSDSDQYSASSIYDPGDDPEMVKARLRQWAQLKKDPSPSPFASDSNGESSVTSVVRFTVNAFCQSMRAFKCSKMK</sequence>
<organism evidence="2 3">
    <name type="scientific">Trapa incisa</name>
    <dbReference type="NCBI Taxonomy" id="236973"/>
    <lineage>
        <taxon>Eukaryota</taxon>
        <taxon>Viridiplantae</taxon>
        <taxon>Streptophyta</taxon>
        <taxon>Embryophyta</taxon>
        <taxon>Tracheophyta</taxon>
        <taxon>Spermatophyta</taxon>
        <taxon>Magnoliopsida</taxon>
        <taxon>eudicotyledons</taxon>
        <taxon>Gunneridae</taxon>
        <taxon>Pentapetalae</taxon>
        <taxon>rosids</taxon>
        <taxon>malvids</taxon>
        <taxon>Myrtales</taxon>
        <taxon>Lythraceae</taxon>
        <taxon>Trapa</taxon>
    </lineage>
</organism>
<evidence type="ECO:0000256" key="1">
    <source>
        <dbReference type="SAM" id="MobiDB-lite"/>
    </source>
</evidence>
<comment type="caution">
    <text evidence="2">The sequence shown here is derived from an EMBL/GenBank/DDBJ whole genome shotgun (WGS) entry which is preliminary data.</text>
</comment>
<feature type="region of interest" description="Disordered" evidence="1">
    <location>
        <begin position="48"/>
        <end position="89"/>
    </location>
</feature>
<protein>
    <submittedName>
        <fullName evidence="2">Uncharacterized protein</fullName>
    </submittedName>
</protein>
<feature type="compositionally biased region" description="Basic residues" evidence="1">
    <location>
        <begin position="80"/>
        <end position="89"/>
    </location>
</feature>
<dbReference type="AlphaFoldDB" id="A0AAN7GV25"/>
<dbReference type="Proteomes" id="UP001345219">
    <property type="component" value="Chromosome 1"/>
</dbReference>
<keyword evidence="3" id="KW-1185">Reference proteome</keyword>
<dbReference type="PANTHER" id="PTHR31865:SF22">
    <property type="entry name" value="DUF1685 FAMILY PROTEIN"/>
    <property type="match status" value="1"/>
</dbReference>
<proteinExistence type="predicted"/>
<gene>
    <name evidence="2" type="ORF">SAY87_001293</name>
</gene>
<dbReference type="InterPro" id="IPR012881">
    <property type="entry name" value="DUF1685"/>
</dbReference>
<dbReference type="PANTHER" id="PTHR31865">
    <property type="entry name" value="OSJNBA0071G03.3 PROTEIN"/>
    <property type="match status" value="1"/>
</dbReference>
<evidence type="ECO:0000313" key="3">
    <source>
        <dbReference type="Proteomes" id="UP001345219"/>
    </source>
</evidence>
<evidence type="ECO:0000313" key="2">
    <source>
        <dbReference type="EMBL" id="KAK4743292.1"/>
    </source>
</evidence>
<feature type="region of interest" description="Disordered" evidence="1">
    <location>
        <begin position="103"/>
        <end position="123"/>
    </location>
</feature>
<dbReference type="EMBL" id="JAXIOK010000023">
    <property type="protein sequence ID" value="KAK4743292.1"/>
    <property type="molecule type" value="Genomic_DNA"/>
</dbReference>
<accession>A0AAN7GV25</accession>
<name>A0AAN7GV25_9MYRT</name>